<dbReference type="InterPro" id="IPR029063">
    <property type="entry name" value="SAM-dependent_MTases_sf"/>
</dbReference>
<comment type="caution">
    <text evidence="2">The sequence shown here is derived from an EMBL/GenBank/DDBJ whole genome shotgun (WGS) entry which is preliminary data.</text>
</comment>
<name>A0A3D8GV75_9BACI</name>
<dbReference type="Proteomes" id="UP000257144">
    <property type="component" value="Unassembled WGS sequence"/>
</dbReference>
<dbReference type="EMBL" id="QNQT01000001">
    <property type="protein sequence ID" value="RDU38262.1"/>
    <property type="molecule type" value="Genomic_DNA"/>
</dbReference>
<organism evidence="2 3">
    <name type="scientific">Neobacillus piezotolerans</name>
    <dbReference type="NCBI Taxonomy" id="2259171"/>
    <lineage>
        <taxon>Bacteria</taxon>
        <taxon>Bacillati</taxon>
        <taxon>Bacillota</taxon>
        <taxon>Bacilli</taxon>
        <taxon>Bacillales</taxon>
        <taxon>Bacillaceae</taxon>
        <taxon>Neobacillus</taxon>
    </lineage>
</organism>
<feature type="domain" description="Tellurite resistance methyltransferase TehB-like" evidence="1">
    <location>
        <begin position="55"/>
        <end position="193"/>
    </location>
</feature>
<dbReference type="GO" id="GO:0008168">
    <property type="term" value="F:methyltransferase activity"/>
    <property type="evidence" value="ECO:0007669"/>
    <property type="project" value="UniProtKB-KW"/>
</dbReference>
<dbReference type="GO" id="GO:0032259">
    <property type="term" value="P:methylation"/>
    <property type="evidence" value="ECO:0007669"/>
    <property type="project" value="UniProtKB-KW"/>
</dbReference>
<gene>
    <name evidence="2" type="ORF">DRW41_01445</name>
</gene>
<keyword evidence="2" id="KW-0489">Methyltransferase</keyword>
<dbReference type="PANTHER" id="PTHR43861">
    <property type="entry name" value="TRANS-ACONITATE 2-METHYLTRANSFERASE-RELATED"/>
    <property type="match status" value="1"/>
</dbReference>
<reference evidence="2 3" key="1">
    <citation type="submission" date="2018-07" db="EMBL/GenBank/DDBJ databases">
        <title>Bacillus sp. YLB-04 draft genome sequence.</title>
        <authorList>
            <person name="Yu L."/>
            <person name="Tang X."/>
        </authorList>
    </citation>
    <scope>NUCLEOTIDE SEQUENCE [LARGE SCALE GENOMIC DNA]</scope>
    <source>
        <strain evidence="2 3">YLB-04</strain>
    </source>
</reference>
<evidence type="ECO:0000313" key="3">
    <source>
        <dbReference type="Proteomes" id="UP000257144"/>
    </source>
</evidence>
<proteinExistence type="predicted"/>
<protein>
    <submittedName>
        <fullName evidence="2">SAM-dependent methyltransferase</fullName>
    </submittedName>
</protein>
<dbReference type="SUPFAM" id="SSF53335">
    <property type="entry name" value="S-adenosyl-L-methionine-dependent methyltransferases"/>
    <property type="match status" value="1"/>
</dbReference>
<dbReference type="Gene3D" id="3.40.50.150">
    <property type="entry name" value="Vaccinia Virus protein VP39"/>
    <property type="match status" value="1"/>
</dbReference>
<keyword evidence="2" id="KW-0808">Transferase</keyword>
<accession>A0A3D8GV75</accession>
<dbReference type="InterPro" id="IPR015985">
    <property type="entry name" value="TehB-like_dom"/>
</dbReference>
<dbReference type="Pfam" id="PF03848">
    <property type="entry name" value="TehB"/>
    <property type="match status" value="1"/>
</dbReference>
<dbReference type="CDD" id="cd02440">
    <property type="entry name" value="AdoMet_MTases"/>
    <property type="match status" value="1"/>
</dbReference>
<evidence type="ECO:0000313" key="2">
    <source>
        <dbReference type="EMBL" id="RDU38262.1"/>
    </source>
</evidence>
<evidence type="ECO:0000259" key="1">
    <source>
        <dbReference type="Pfam" id="PF03848"/>
    </source>
</evidence>
<keyword evidence="3" id="KW-1185">Reference proteome</keyword>
<dbReference type="AlphaFoldDB" id="A0A3D8GV75"/>
<sequence length="208" mass="24265">MWNLMNRAVLGREDGKQMGNEERMKEKWNKKHQERLAEMEEPLPNERLVRLSSYLNGEKALDLACGLGGNSLFLAERGYEVDAADISETAIHFLREHAQKRELEVHASAMDLADLENLPYKIGAYDLILIAYYLDRSLFPYVKGLLKDGGYFFMETYYDSPKEGKVSKQFLLKPNELLEEFREWTILFFEENEQEGRQIVFCRKPGLI</sequence>